<evidence type="ECO:0000256" key="7">
    <source>
        <dbReference type="SAM" id="Phobius"/>
    </source>
</evidence>
<evidence type="ECO:0000256" key="3">
    <source>
        <dbReference type="ARBA" id="ARBA00022475"/>
    </source>
</evidence>
<dbReference type="SUPFAM" id="SSF103481">
    <property type="entry name" value="Multidrug resistance efflux transporter EmrE"/>
    <property type="match status" value="2"/>
</dbReference>
<dbReference type="PANTHER" id="PTHR32322:SF18">
    <property type="entry name" value="S-ADENOSYLMETHIONINE_S-ADENOSYLHOMOCYSTEINE TRANSPORTER"/>
    <property type="match status" value="1"/>
</dbReference>
<comment type="similarity">
    <text evidence="2">Belongs to the EamA transporter family.</text>
</comment>
<feature type="transmembrane region" description="Helical" evidence="7">
    <location>
        <begin position="172"/>
        <end position="188"/>
    </location>
</feature>
<feature type="transmembrane region" description="Helical" evidence="7">
    <location>
        <begin position="286"/>
        <end position="303"/>
    </location>
</feature>
<keyword evidence="4 7" id="KW-0812">Transmembrane</keyword>
<accession>A0A923I572</accession>
<protein>
    <submittedName>
        <fullName evidence="9">DMT family transporter</fullName>
    </submittedName>
</protein>
<dbReference type="InterPro" id="IPR037185">
    <property type="entry name" value="EmrE-like"/>
</dbReference>
<name>A0A923I572_9FIRM</name>
<feature type="domain" description="EamA" evidence="8">
    <location>
        <begin position="17"/>
        <end position="158"/>
    </location>
</feature>
<dbReference type="PANTHER" id="PTHR32322">
    <property type="entry name" value="INNER MEMBRANE TRANSPORTER"/>
    <property type="match status" value="1"/>
</dbReference>
<evidence type="ECO:0000256" key="2">
    <source>
        <dbReference type="ARBA" id="ARBA00007362"/>
    </source>
</evidence>
<evidence type="ECO:0000256" key="6">
    <source>
        <dbReference type="ARBA" id="ARBA00023136"/>
    </source>
</evidence>
<dbReference type="EMBL" id="JACONZ010000001">
    <property type="protein sequence ID" value="MBC5580518.1"/>
    <property type="molecule type" value="Genomic_DNA"/>
</dbReference>
<dbReference type="Proteomes" id="UP000659630">
    <property type="component" value="Unassembled WGS sequence"/>
</dbReference>
<keyword evidence="6 7" id="KW-0472">Membrane</keyword>
<sequence>MTDLKQKNLFTGRLSMPLLAVLCTLLWGSAFPFVKLGYAAFGIGGDASVYTKLLFAGLRFGFAGVVVLAVGSAAARRPLFFKKSEAGPILLMALVQTVLQYIFFYVGLSNTSGTLGSILTSTSAFFAVLGAPLFFRSDKLTGAGVAGCAVGFLGVLLAAGGGDLAFRLTGEGFMVLSAAANAGSSLLARKYAQGISPMALTGWGLALGGGALAAAGLAGGGRFPQVTGGGIAVLAYLILLSAVAFSLWTTLLKYNPAGRVCIFNFLIPIFGTLLSILVLGEEALQLKYLGALALVCAGIWLVNRKKA</sequence>
<feature type="transmembrane region" description="Helical" evidence="7">
    <location>
        <begin position="114"/>
        <end position="135"/>
    </location>
</feature>
<evidence type="ECO:0000256" key="4">
    <source>
        <dbReference type="ARBA" id="ARBA00022692"/>
    </source>
</evidence>
<dbReference type="Pfam" id="PF00892">
    <property type="entry name" value="EamA"/>
    <property type="match status" value="2"/>
</dbReference>
<proteinExistence type="inferred from homology"/>
<feature type="domain" description="EamA" evidence="8">
    <location>
        <begin position="169"/>
        <end position="303"/>
    </location>
</feature>
<evidence type="ECO:0000256" key="5">
    <source>
        <dbReference type="ARBA" id="ARBA00022989"/>
    </source>
</evidence>
<comment type="subcellular location">
    <subcellularLocation>
        <location evidence="1">Cell membrane</location>
        <topology evidence="1">Multi-pass membrane protein</topology>
    </subcellularLocation>
</comment>
<reference evidence="9" key="1">
    <citation type="submission" date="2020-08" db="EMBL/GenBank/DDBJ databases">
        <title>Genome public.</title>
        <authorList>
            <person name="Liu C."/>
            <person name="Sun Q."/>
        </authorList>
    </citation>
    <scope>NUCLEOTIDE SEQUENCE</scope>
    <source>
        <strain evidence="9">BX8</strain>
    </source>
</reference>
<dbReference type="InterPro" id="IPR000620">
    <property type="entry name" value="EamA_dom"/>
</dbReference>
<feature type="transmembrane region" description="Helical" evidence="7">
    <location>
        <begin position="226"/>
        <end position="248"/>
    </location>
</feature>
<evidence type="ECO:0000313" key="10">
    <source>
        <dbReference type="Proteomes" id="UP000659630"/>
    </source>
</evidence>
<evidence type="ECO:0000259" key="8">
    <source>
        <dbReference type="Pfam" id="PF00892"/>
    </source>
</evidence>
<keyword evidence="3" id="KW-1003">Cell membrane</keyword>
<feature type="transmembrane region" description="Helical" evidence="7">
    <location>
        <begin position="260"/>
        <end position="280"/>
    </location>
</feature>
<comment type="caution">
    <text evidence="9">The sequence shown here is derived from an EMBL/GenBank/DDBJ whole genome shotgun (WGS) entry which is preliminary data.</text>
</comment>
<feature type="transmembrane region" description="Helical" evidence="7">
    <location>
        <begin position="142"/>
        <end position="160"/>
    </location>
</feature>
<evidence type="ECO:0000313" key="9">
    <source>
        <dbReference type="EMBL" id="MBC5580518.1"/>
    </source>
</evidence>
<dbReference type="AlphaFoldDB" id="A0A923I572"/>
<feature type="transmembrane region" description="Helical" evidence="7">
    <location>
        <begin position="87"/>
        <end position="108"/>
    </location>
</feature>
<organism evidence="9 10">
    <name type="scientific">Anaerofilum hominis</name>
    <dbReference type="NCBI Taxonomy" id="2763016"/>
    <lineage>
        <taxon>Bacteria</taxon>
        <taxon>Bacillati</taxon>
        <taxon>Bacillota</taxon>
        <taxon>Clostridia</taxon>
        <taxon>Eubacteriales</taxon>
        <taxon>Oscillospiraceae</taxon>
        <taxon>Anaerofilum</taxon>
    </lineage>
</organism>
<feature type="transmembrane region" description="Helical" evidence="7">
    <location>
        <begin position="200"/>
        <end position="220"/>
    </location>
</feature>
<dbReference type="InterPro" id="IPR050638">
    <property type="entry name" value="AA-Vitamin_Transporters"/>
</dbReference>
<gene>
    <name evidence="9" type="ORF">H8S23_03265</name>
</gene>
<keyword evidence="10" id="KW-1185">Reference proteome</keyword>
<dbReference type="GO" id="GO:0005886">
    <property type="term" value="C:plasma membrane"/>
    <property type="evidence" value="ECO:0007669"/>
    <property type="project" value="UniProtKB-SubCell"/>
</dbReference>
<dbReference type="RefSeq" id="WP_186886863.1">
    <property type="nucleotide sequence ID" value="NZ_JACONZ010000001.1"/>
</dbReference>
<evidence type="ECO:0000256" key="1">
    <source>
        <dbReference type="ARBA" id="ARBA00004651"/>
    </source>
</evidence>
<feature type="transmembrane region" description="Helical" evidence="7">
    <location>
        <begin position="55"/>
        <end position="75"/>
    </location>
</feature>
<keyword evidence="5 7" id="KW-1133">Transmembrane helix</keyword>